<dbReference type="AlphaFoldDB" id="A0A7V0QSK5"/>
<dbReference type="SUPFAM" id="SSF51011">
    <property type="entry name" value="Glycosyl hydrolase domain"/>
    <property type="match status" value="1"/>
</dbReference>
<proteinExistence type="inferred from homology"/>
<organism evidence="3">
    <name type="scientific">Aerophobetes bacterium</name>
    <dbReference type="NCBI Taxonomy" id="2030807"/>
    <lineage>
        <taxon>Bacteria</taxon>
        <taxon>Candidatus Aerophobota</taxon>
    </lineage>
</organism>
<dbReference type="Gene3D" id="2.60.40.1180">
    <property type="entry name" value="Golgi alpha-mannosidase II"/>
    <property type="match status" value="1"/>
</dbReference>
<dbReference type="SMART" id="SM00642">
    <property type="entry name" value="Aamy"/>
    <property type="match status" value="1"/>
</dbReference>
<feature type="domain" description="Glycosyl hydrolase family 13 catalytic" evidence="2">
    <location>
        <begin position="14"/>
        <end position="407"/>
    </location>
</feature>
<comment type="similarity">
    <text evidence="1">Belongs to the glycosyl hydrolase 13 family.</text>
</comment>
<dbReference type="EMBL" id="DRBC01000454">
    <property type="protein sequence ID" value="HDN85577.1"/>
    <property type="molecule type" value="Genomic_DNA"/>
</dbReference>
<protein>
    <recommendedName>
        <fullName evidence="2">Glycosyl hydrolase family 13 catalytic domain-containing protein</fullName>
    </recommendedName>
</protein>
<dbReference type="InterPro" id="IPR013780">
    <property type="entry name" value="Glyco_hydro_b"/>
</dbReference>
<name>A0A7V0QSK5_UNCAE</name>
<reference evidence="3" key="1">
    <citation type="journal article" date="2020" name="mSystems">
        <title>Genome- and Community-Level Interaction Insights into Carbon Utilization and Element Cycling Functions of Hydrothermarchaeota in Hydrothermal Sediment.</title>
        <authorList>
            <person name="Zhou Z."/>
            <person name="Liu Y."/>
            <person name="Xu W."/>
            <person name="Pan J."/>
            <person name="Luo Z.H."/>
            <person name="Li M."/>
        </authorList>
    </citation>
    <scope>NUCLEOTIDE SEQUENCE [LARGE SCALE GENOMIC DNA]</scope>
    <source>
        <strain evidence="3">HyVt-219</strain>
    </source>
</reference>
<dbReference type="Proteomes" id="UP000885660">
    <property type="component" value="Unassembled WGS sequence"/>
</dbReference>
<evidence type="ECO:0000259" key="2">
    <source>
        <dbReference type="SMART" id="SM00642"/>
    </source>
</evidence>
<dbReference type="Pfam" id="PF00128">
    <property type="entry name" value="Alpha-amylase"/>
    <property type="match status" value="1"/>
</dbReference>
<gene>
    <name evidence="3" type="ORF">ENG47_07485</name>
</gene>
<dbReference type="PANTHER" id="PTHR10357:SF179">
    <property type="entry name" value="NEUTRAL AND BASIC AMINO ACID TRANSPORT PROTEIN RBAT"/>
    <property type="match status" value="1"/>
</dbReference>
<dbReference type="GO" id="GO:0004556">
    <property type="term" value="F:alpha-amylase activity"/>
    <property type="evidence" value="ECO:0007669"/>
    <property type="project" value="TreeGrafter"/>
</dbReference>
<dbReference type="Gene3D" id="3.90.400.10">
    <property type="entry name" value="Oligo-1,6-glucosidase, Domain 2"/>
    <property type="match status" value="1"/>
</dbReference>
<dbReference type="PANTHER" id="PTHR10357">
    <property type="entry name" value="ALPHA-AMYLASE FAMILY MEMBER"/>
    <property type="match status" value="1"/>
</dbReference>
<sequence length="540" mass="63660">MKSSKWYFNSVFYQIYPQSFQDSNDDGIGDLEGVIRRLDYLKSLGIDAVWLNPVYPSPFKDAGYDVADYKNIAPRYGNLNTFDRLVKEAHRRGIKIIMDLVFNHTSNEHFWFKNSQKMEKNRYSKWYVWCRNPELIKLNRGCWAMWVAERYESYYHQFTFYQPDLNFGFPDLPRENGNSYDDPDIKALREELKGVVRFWLDRGVDGFRADVPENLVLESGKEGLHENTIRFWNEIRDVIDSYGDRALIAEGVLYHVDDIKKARFNGCFFILQNWRLLTTYLEEYRKESSRGKFFSPEGGDISWFVEDYFKEYNEVIKYDGIINMISGSHDMPRMSKVCKKDEIIKAYFAMLLTYPTAPFIYYGDEIGMRYWENLPSREGANFRSGSRTPMQWNSNGNAGFSSADPSKLYFPVNKDYTIRNVKEQEKSPVSILNTVRKLIKLRKSSSCLNAFSPIRHLYLKKDDKTYIYSRYNENEGFVIALNPSDTPRSLTVKLTLEEKEFKGARYLIPEIFSHETEKIRVEKDLSFKFPANFFSVYRIV</sequence>
<evidence type="ECO:0000313" key="3">
    <source>
        <dbReference type="EMBL" id="HDN85577.1"/>
    </source>
</evidence>
<dbReference type="SUPFAM" id="SSF51445">
    <property type="entry name" value="(Trans)glycosidases"/>
    <property type="match status" value="1"/>
</dbReference>
<dbReference type="InterPro" id="IPR017853">
    <property type="entry name" value="GH"/>
</dbReference>
<dbReference type="InterPro" id="IPR045857">
    <property type="entry name" value="O16G_dom_2"/>
</dbReference>
<evidence type="ECO:0000256" key="1">
    <source>
        <dbReference type="ARBA" id="ARBA00008061"/>
    </source>
</evidence>
<accession>A0A7V0QSK5</accession>
<comment type="caution">
    <text evidence="3">The sequence shown here is derived from an EMBL/GenBank/DDBJ whole genome shotgun (WGS) entry which is preliminary data.</text>
</comment>
<dbReference type="GO" id="GO:0009313">
    <property type="term" value="P:oligosaccharide catabolic process"/>
    <property type="evidence" value="ECO:0007669"/>
    <property type="project" value="TreeGrafter"/>
</dbReference>
<dbReference type="InterPro" id="IPR006047">
    <property type="entry name" value="GH13_cat_dom"/>
</dbReference>
<dbReference type="Gene3D" id="3.20.20.80">
    <property type="entry name" value="Glycosidases"/>
    <property type="match status" value="1"/>
</dbReference>